<sequence>MDTPSKKPVPKPGPPRPEGRVAVPKPTALRPARPGQAVPVPAAPAAPVQPDGDFPEAAITEAVGFGRAEEDGTVYVRGEEGERRVGQLANATPEEALRYFARKYLELAAAIDVLEQRIAGGAPAADVRKTAKERLQALPEAAVVGDTAALTARLEAIIESTAELEAEQRRRAEEAKAEAKAEREKLVIRAEELAATDPERIQWKNATREMNQLFEDWKAMQASGPRLPRSEDQALWKRFSHARSTLDKHRREFFAKLSERNQEGKRVKEQLIAEAEQLSVSTEWRETAQAYRALMDRWKAAPRAEPKEDDRLWARFRAAQDAFFAARDAYNAELDSAYAENLKVKEQLLAEAESLLPVKDLAAAKQRLRDIQERWEEAGKVPRADVRRVEDGLRRVERAVADAETAEWERTNPEARARANSALAQVDESIAQLEKELQAARDGGDSRKIERAEEALAARRAWREQIEKAASDFS</sequence>
<evidence type="ECO:0000313" key="3">
    <source>
        <dbReference type="EMBL" id="GGA17581.1"/>
    </source>
</evidence>
<keyword evidence="4" id="KW-1185">Reference proteome</keyword>
<dbReference type="RefSeq" id="WP_188550825.1">
    <property type="nucleotide sequence ID" value="NZ_BMFY01000008.1"/>
</dbReference>
<dbReference type="InterPro" id="IPR007139">
    <property type="entry name" value="DUF349"/>
</dbReference>
<feature type="compositionally biased region" description="Low complexity" evidence="2">
    <location>
        <begin position="30"/>
        <end position="52"/>
    </location>
</feature>
<feature type="coiled-coil region" evidence="1">
    <location>
        <begin position="158"/>
        <end position="196"/>
    </location>
</feature>
<accession>A0A8J2TYW2</accession>
<evidence type="ECO:0000256" key="1">
    <source>
        <dbReference type="SAM" id="Coils"/>
    </source>
</evidence>
<name>A0A8J2TYW2_9MICO</name>
<dbReference type="AlphaFoldDB" id="A0A8J2TYW2"/>
<proteinExistence type="predicted"/>
<dbReference type="EMBL" id="BMFY01000008">
    <property type="protein sequence ID" value="GGA17581.1"/>
    <property type="molecule type" value="Genomic_DNA"/>
</dbReference>
<gene>
    <name evidence="3" type="ORF">GCM10011333_20870</name>
</gene>
<organism evidence="3 4">
    <name type="scientific">Sediminivirga luteola</name>
    <dbReference type="NCBI Taxonomy" id="1774748"/>
    <lineage>
        <taxon>Bacteria</taxon>
        <taxon>Bacillati</taxon>
        <taxon>Actinomycetota</taxon>
        <taxon>Actinomycetes</taxon>
        <taxon>Micrococcales</taxon>
        <taxon>Brevibacteriaceae</taxon>
        <taxon>Sediminivirga</taxon>
    </lineage>
</organism>
<evidence type="ECO:0000256" key="2">
    <source>
        <dbReference type="SAM" id="MobiDB-lite"/>
    </source>
</evidence>
<feature type="region of interest" description="Disordered" evidence="2">
    <location>
        <begin position="1"/>
        <end position="54"/>
    </location>
</feature>
<dbReference type="Proteomes" id="UP000616114">
    <property type="component" value="Unassembled WGS sequence"/>
</dbReference>
<keyword evidence="1" id="KW-0175">Coiled coil</keyword>
<evidence type="ECO:0008006" key="5">
    <source>
        <dbReference type="Google" id="ProtNLM"/>
    </source>
</evidence>
<reference evidence="3" key="1">
    <citation type="journal article" date="2014" name="Int. J. Syst. Evol. Microbiol.">
        <title>Complete genome sequence of Corynebacterium casei LMG S-19264T (=DSM 44701T), isolated from a smear-ripened cheese.</title>
        <authorList>
            <consortium name="US DOE Joint Genome Institute (JGI-PGF)"/>
            <person name="Walter F."/>
            <person name="Albersmeier A."/>
            <person name="Kalinowski J."/>
            <person name="Ruckert C."/>
        </authorList>
    </citation>
    <scope>NUCLEOTIDE SEQUENCE</scope>
    <source>
        <strain evidence="3">CGMCC 1.12785</strain>
    </source>
</reference>
<feature type="coiled-coil region" evidence="1">
    <location>
        <begin position="327"/>
        <end position="472"/>
    </location>
</feature>
<protein>
    <recommendedName>
        <fullName evidence="5">DUF349 domain-containing protein</fullName>
    </recommendedName>
</protein>
<evidence type="ECO:0000313" key="4">
    <source>
        <dbReference type="Proteomes" id="UP000616114"/>
    </source>
</evidence>
<dbReference type="Pfam" id="PF03993">
    <property type="entry name" value="DUF349"/>
    <property type="match status" value="3"/>
</dbReference>
<reference evidence="3" key="2">
    <citation type="submission" date="2020-09" db="EMBL/GenBank/DDBJ databases">
        <authorList>
            <person name="Sun Q."/>
            <person name="Zhou Y."/>
        </authorList>
    </citation>
    <scope>NUCLEOTIDE SEQUENCE</scope>
    <source>
        <strain evidence="3">CGMCC 1.12785</strain>
    </source>
</reference>
<comment type="caution">
    <text evidence="3">The sequence shown here is derived from an EMBL/GenBank/DDBJ whole genome shotgun (WGS) entry which is preliminary data.</text>
</comment>